<feature type="domain" description="CHAT" evidence="1">
    <location>
        <begin position="603"/>
        <end position="882"/>
    </location>
</feature>
<proteinExistence type="predicted"/>
<dbReference type="EMBL" id="ML734945">
    <property type="protein sequence ID" value="KAB8209815.1"/>
    <property type="molecule type" value="Genomic_DNA"/>
</dbReference>
<evidence type="ECO:0000313" key="2">
    <source>
        <dbReference type="EMBL" id="KAB8209815.1"/>
    </source>
</evidence>
<dbReference type="Proteomes" id="UP000326532">
    <property type="component" value="Unassembled WGS sequence"/>
</dbReference>
<name>A0A5N6DXS7_ASPPA</name>
<dbReference type="VEuPathDB" id="FungiDB:BDV34DRAFT_7689"/>
<keyword evidence="3" id="KW-1185">Reference proteome</keyword>
<evidence type="ECO:0000313" key="3">
    <source>
        <dbReference type="Proteomes" id="UP000326532"/>
    </source>
</evidence>
<organism evidence="2 3">
    <name type="scientific">Aspergillus parasiticus</name>
    <dbReference type="NCBI Taxonomy" id="5067"/>
    <lineage>
        <taxon>Eukaryota</taxon>
        <taxon>Fungi</taxon>
        <taxon>Dikarya</taxon>
        <taxon>Ascomycota</taxon>
        <taxon>Pezizomycotina</taxon>
        <taxon>Eurotiomycetes</taxon>
        <taxon>Eurotiomycetidae</taxon>
        <taxon>Eurotiales</taxon>
        <taxon>Aspergillaceae</taxon>
        <taxon>Aspergillus</taxon>
        <taxon>Aspergillus subgen. Circumdati</taxon>
    </lineage>
</organism>
<dbReference type="AlphaFoldDB" id="A0A5N6DXS7"/>
<evidence type="ECO:0000259" key="1">
    <source>
        <dbReference type="Pfam" id="PF12770"/>
    </source>
</evidence>
<dbReference type="InterPro" id="IPR024983">
    <property type="entry name" value="CHAT_dom"/>
</dbReference>
<dbReference type="Pfam" id="PF12770">
    <property type="entry name" value="CHAT"/>
    <property type="match status" value="1"/>
</dbReference>
<protein>
    <submittedName>
        <fullName evidence="2">CHAT domain-containing protein</fullName>
    </submittedName>
</protein>
<gene>
    <name evidence="2" type="ORF">BDV34DRAFT_7689</name>
</gene>
<accession>A0A5N6DXS7</accession>
<reference evidence="2 3" key="1">
    <citation type="submission" date="2019-04" db="EMBL/GenBank/DDBJ databases">
        <title>Fungal friends and foes A comparative genomics study of 23 Aspergillus species from section Flavi.</title>
        <authorList>
            <consortium name="DOE Joint Genome Institute"/>
            <person name="Kjaerbolling I."/>
            <person name="Vesth T.C."/>
            <person name="Frisvad J.C."/>
            <person name="Nybo J.L."/>
            <person name="Theobald S."/>
            <person name="Kildgaard S."/>
            <person name="Petersen T.I."/>
            <person name="Kuo A."/>
            <person name="Sato A."/>
            <person name="Lyhne E.K."/>
            <person name="Kogle M.E."/>
            <person name="Wiebenga A."/>
            <person name="Kun R.S."/>
            <person name="Lubbers R.J."/>
            <person name="Makela M.R."/>
            <person name="Barry K."/>
            <person name="Chovatia M."/>
            <person name="Clum A."/>
            <person name="Daum C."/>
            <person name="Haridas S."/>
            <person name="He G."/>
            <person name="LaButti K."/>
            <person name="Lipzen A."/>
            <person name="Mondo S."/>
            <person name="Pangilinan J."/>
            <person name="Riley R."/>
            <person name="Salamov A."/>
            <person name="Simmons B.A."/>
            <person name="Magnuson J.K."/>
            <person name="Henrissat B."/>
            <person name="Mortensen U.H."/>
            <person name="Larsen T.O."/>
            <person name="De vries R.P."/>
            <person name="Grigoriev I.V."/>
            <person name="Machida M."/>
            <person name="Baker S.E."/>
            <person name="Andersen M.R."/>
        </authorList>
    </citation>
    <scope>NUCLEOTIDE SEQUENCE [LARGE SCALE GENOMIC DNA]</scope>
    <source>
        <strain evidence="2 3">CBS 117618</strain>
    </source>
</reference>
<sequence length="895" mass="101962">MNSFNALRRSLSAVQYVGEATYLKSIQLTHQLQNGSIKPTILELQRTSTDFEKLGHLRMAQTTLYNALRAAIIDLPAEDPLTICLIQQLDGIEETTCDKFAQAMQRMEFTCLIMTAYKENYQKRLDMISGFLTSIRPCPFPSVQVLLHRARGHSAYMIDNAPIAFESYKAVYKSMIPWASPDRVIMAAVNCAKVSLIEFRGTLEERVEKLTEAQEIMEGAFMTHKDKICLRSRLFAFRALSQIRVRHLEVISTAPRSMFDQEHLQDDLEKAKDSLRVVEDCIRSIQNLHDCDIWYWKEGLDMALERLSAYKIPTSSDEDDTDSDLEKAHKNSSISEETFSALRHGDLTELFQAFSHAEKRCHESEFVMEQALGYIQCGVTLLSSFIMGSEEERRGFWRDLGIDEGDHDPSSRVIRVCLGYWDQAFQHWALLRRQNFSNTSGDSSRSLESINNEQVFSAQNLKFSRWAFETSLHLNLHDLCWEWHQRTKTQVIAGWIGSQIQSKGTTPERIRLPDVPPNLQQLSLIQSFFTEKIRFVDWAFKDDHFVILVSHFDKVTNTPTVDVEEIESPKIAQIQFWKQNYLRPDTLCRTGYADRRLRQLCPLVAPLTRLSNNKEILILCPSSPLQHIPLHALHIRDPSSGKEVLLVERNLITYCSGFALFHECLKRAFSRSCRLSTSLKYSICGAYDDDDDESRQVKESLQSLAVKLGLEKDDIHWRGDLTRSTFLTWMEKADVIHFHGHVDTVSPSSLDHSLLLGRSPSGGALNLSAREIVGKAMITPSPHCTIIGCGGAVQDFNITGDEPMGLVPSFLLAGANSVVSTLWDIDSEDGREFTRAFYENFKPENVISSQGFPLAEAVRRASLSIRRRHPEPYHWASFVSIGLPVLKRSWHANNE</sequence>